<evidence type="ECO:0000313" key="14">
    <source>
        <dbReference type="Proteomes" id="UP000640333"/>
    </source>
</evidence>
<dbReference type="Pfam" id="PF02743">
    <property type="entry name" value="dCache_1"/>
    <property type="match status" value="1"/>
</dbReference>
<evidence type="ECO:0000256" key="5">
    <source>
        <dbReference type="ARBA" id="ARBA00022553"/>
    </source>
</evidence>
<keyword evidence="4" id="KW-1003">Cell membrane</keyword>
<keyword evidence="10 11" id="KW-0472">Membrane</keyword>
<organism evidence="13 14">
    <name type="scientific">Pontibacterium sinense</name>
    <dbReference type="NCBI Taxonomy" id="2781979"/>
    <lineage>
        <taxon>Bacteria</taxon>
        <taxon>Pseudomonadati</taxon>
        <taxon>Pseudomonadota</taxon>
        <taxon>Gammaproteobacteria</taxon>
        <taxon>Oceanospirillales</taxon>
        <taxon>Oceanospirillaceae</taxon>
        <taxon>Pontibacterium</taxon>
    </lineage>
</organism>
<evidence type="ECO:0000256" key="11">
    <source>
        <dbReference type="SAM" id="Phobius"/>
    </source>
</evidence>
<dbReference type="Gene3D" id="1.10.8.500">
    <property type="entry name" value="HAMP domain in histidine kinase"/>
    <property type="match status" value="1"/>
</dbReference>
<dbReference type="Pfam" id="PF00672">
    <property type="entry name" value="HAMP"/>
    <property type="match status" value="1"/>
</dbReference>
<dbReference type="SMART" id="SM00304">
    <property type="entry name" value="HAMP"/>
    <property type="match status" value="1"/>
</dbReference>
<evidence type="ECO:0000259" key="12">
    <source>
        <dbReference type="PROSITE" id="PS50885"/>
    </source>
</evidence>
<feature type="transmembrane region" description="Helical" evidence="11">
    <location>
        <begin position="276"/>
        <end position="295"/>
    </location>
</feature>
<feature type="domain" description="HAMP" evidence="12">
    <location>
        <begin position="297"/>
        <end position="350"/>
    </location>
</feature>
<evidence type="ECO:0000256" key="7">
    <source>
        <dbReference type="ARBA" id="ARBA00022692"/>
    </source>
</evidence>
<protein>
    <recommendedName>
        <fullName evidence="3">histidine kinase</fullName>
        <ecNumber evidence="3">2.7.13.3</ecNumber>
    </recommendedName>
</protein>
<name>A0A8J7FDC5_9GAMM</name>
<feature type="transmembrane region" description="Helical" evidence="11">
    <location>
        <begin position="7"/>
        <end position="27"/>
    </location>
</feature>
<dbReference type="EMBL" id="JADEYS010000007">
    <property type="protein sequence ID" value="MBE9397339.1"/>
    <property type="molecule type" value="Genomic_DNA"/>
</dbReference>
<dbReference type="SUPFAM" id="SSF103190">
    <property type="entry name" value="Sensory domain-like"/>
    <property type="match status" value="1"/>
</dbReference>
<keyword evidence="9 11" id="KW-1133">Transmembrane helix</keyword>
<dbReference type="CDD" id="cd12912">
    <property type="entry name" value="PDC2_MCP_like"/>
    <property type="match status" value="1"/>
</dbReference>
<evidence type="ECO:0000313" key="13">
    <source>
        <dbReference type="EMBL" id="MBE9397339.1"/>
    </source>
</evidence>
<comment type="catalytic activity">
    <reaction evidence="1">
        <text>ATP + protein L-histidine = ADP + protein N-phospho-L-histidine.</text>
        <dbReference type="EC" id="2.7.13.3"/>
    </reaction>
</comment>
<evidence type="ECO:0000256" key="10">
    <source>
        <dbReference type="ARBA" id="ARBA00023136"/>
    </source>
</evidence>
<dbReference type="AlphaFoldDB" id="A0A8J7FDC5"/>
<keyword evidence="14" id="KW-1185">Reference proteome</keyword>
<dbReference type="InterPro" id="IPR029151">
    <property type="entry name" value="Sensor-like_sf"/>
</dbReference>
<sequence>MKISHKVPLATSAVIMIAFSLFAWTQYHTVQNALYERTENRINEATVALSHQITNWLNGKLAIINMMSETIADDFSQTTIQNTMNRPLLQKEFILVFGGLNTDGKPISNDQDWNPGENWDARERPWYDRARNHNRAILTDPYADSATNDILISAVAGIYDGRQFKGAFGGDLSLKTVSEAVNTLHFNDTGYAFLLNSKGDIISHPNSSLNGKSINALFTGKQPRLSSELQELEIGDNTVMTSYRRLRGLSGSNWMIGVVLEKEKVMAEAYTLSQNAIMGAIASAIIASLVLYIMMGQLVLNPIAKLTVIADGISRGKLDGDIDGTEREDEIGALAKAIKRMNTSLHITIERLRER</sequence>
<evidence type="ECO:0000256" key="4">
    <source>
        <dbReference type="ARBA" id="ARBA00022475"/>
    </source>
</evidence>
<keyword evidence="5" id="KW-0597">Phosphoprotein</keyword>
<evidence type="ECO:0000256" key="2">
    <source>
        <dbReference type="ARBA" id="ARBA00004651"/>
    </source>
</evidence>
<evidence type="ECO:0000256" key="9">
    <source>
        <dbReference type="ARBA" id="ARBA00022989"/>
    </source>
</evidence>
<keyword evidence="6" id="KW-0808">Transferase</keyword>
<reference evidence="13" key="1">
    <citation type="submission" date="2020-10" db="EMBL/GenBank/DDBJ databases">
        <title>Bacterium isolated from coastal waters sediment.</title>
        <authorList>
            <person name="Chen R.-J."/>
            <person name="Lu D.-C."/>
            <person name="Zhu K.-L."/>
            <person name="Du Z.-J."/>
        </authorList>
    </citation>
    <scope>NUCLEOTIDE SEQUENCE</scope>
    <source>
        <strain evidence="13">N1Y112</strain>
    </source>
</reference>
<accession>A0A8J7FDC5</accession>
<dbReference type="InterPro" id="IPR050398">
    <property type="entry name" value="HssS/ArlS-like"/>
</dbReference>
<dbReference type="InterPro" id="IPR003660">
    <property type="entry name" value="HAMP_dom"/>
</dbReference>
<comment type="subcellular location">
    <subcellularLocation>
        <location evidence="2">Cell membrane</location>
        <topology evidence="2">Multi-pass membrane protein</topology>
    </subcellularLocation>
</comment>
<gene>
    <name evidence="13" type="ORF">IOQ59_08705</name>
</gene>
<keyword evidence="8" id="KW-0418">Kinase</keyword>
<evidence type="ECO:0000256" key="8">
    <source>
        <dbReference type="ARBA" id="ARBA00022777"/>
    </source>
</evidence>
<comment type="caution">
    <text evidence="13">The sequence shown here is derived from an EMBL/GenBank/DDBJ whole genome shotgun (WGS) entry which is preliminary data.</text>
</comment>
<evidence type="ECO:0000256" key="6">
    <source>
        <dbReference type="ARBA" id="ARBA00022679"/>
    </source>
</evidence>
<keyword evidence="7 11" id="KW-0812">Transmembrane</keyword>
<dbReference type="EC" id="2.7.13.3" evidence="3"/>
<dbReference type="CDD" id="cd12913">
    <property type="entry name" value="PDC1_MCP_like"/>
    <property type="match status" value="1"/>
</dbReference>
<dbReference type="RefSeq" id="WP_193952891.1">
    <property type="nucleotide sequence ID" value="NZ_JADEYS010000007.1"/>
</dbReference>
<dbReference type="Proteomes" id="UP000640333">
    <property type="component" value="Unassembled WGS sequence"/>
</dbReference>
<dbReference type="GO" id="GO:0005886">
    <property type="term" value="C:plasma membrane"/>
    <property type="evidence" value="ECO:0007669"/>
    <property type="project" value="UniProtKB-SubCell"/>
</dbReference>
<dbReference type="GO" id="GO:0000155">
    <property type="term" value="F:phosphorelay sensor kinase activity"/>
    <property type="evidence" value="ECO:0007669"/>
    <property type="project" value="TreeGrafter"/>
</dbReference>
<dbReference type="PANTHER" id="PTHR45528">
    <property type="entry name" value="SENSOR HISTIDINE KINASE CPXA"/>
    <property type="match status" value="1"/>
</dbReference>
<dbReference type="CDD" id="cd06225">
    <property type="entry name" value="HAMP"/>
    <property type="match status" value="1"/>
</dbReference>
<evidence type="ECO:0000256" key="3">
    <source>
        <dbReference type="ARBA" id="ARBA00012438"/>
    </source>
</evidence>
<evidence type="ECO:0000256" key="1">
    <source>
        <dbReference type="ARBA" id="ARBA00000085"/>
    </source>
</evidence>
<dbReference type="PANTHER" id="PTHR45528:SF10">
    <property type="entry name" value="METHYL-ACCEPTING CHEMOTAXIS PROTEIN"/>
    <property type="match status" value="1"/>
</dbReference>
<dbReference type="SUPFAM" id="SSF158472">
    <property type="entry name" value="HAMP domain-like"/>
    <property type="match status" value="1"/>
</dbReference>
<proteinExistence type="predicted"/>
<dbReference type="Gene3D" id="3.30.450.20">
    <property type="entry name" value="PAS domain"/>
    <property type="match status" value="2"/>
</dbReference>
<dbReference type="PROSITE" id="PS50885">
    <property type="entry name" value="HAMP"/>
    <property type="match status" value="1"/>
</dbReference>
<dbReference type="InterPro" id="IPR033479">
    <property type="entry name" value="dCache_1"/>
</dbReference>